<protein>
    <submittedName>
        <fullName evidence="1">Uncharacterized protein</fullName>
    </submittedName>
</protein>
<proteinExistence type="predicted"/>
<accession>D7VQU1</accession>
<dbReference type="STRING" id="525373.HMPREF0766_13345"/>
<comment type="caution">
    <text evidence="1">The sequence shown here is derived from an EMBL/GenBank/DDBJ whole genome shotgun (WGS) entry which is preliminary data.</text>
</comment>
<gene>
    <name evidence="1" type="ORF">HMPREF0766_13345</name>
</gene>
<dbReference type="HOGENOM" id="CLU_3030115_0_0_10"/>
<name>D7VQU1_SPHSI</name>
<evidence type="ECO:0000313" key="1">
    <source>
        <dbReference type="EMBL" id="EFK56142.1"/>
    </source>
</evidence>
<evidence type="ECO:0000313" key="2">
    <source>
        <dbReference type="Proteomes" id="UP000006258"/>
    </source>
</evidence>
<sequence length="55" mass="6147">MWFPFSDHRSPASDFPEIALSGYSLLISPFFITMKNSNTVSIVVTVCYISCGLKK</sequence>
<dbReference type="Proteomes" id="UP000006258">
    <property type="component" value="Unassembled WGS sequence"/>
</dbReference>
<dbReference type="EMBL" id="ACHA02000012">
    <property type="protein sequence ID" value="EFK56142.1"/>
    <property type="molecule type" value="Genomic_DNA"/>
</dbReference>
<reference evidence="1" key="1">
    <citation type="submission" date="2010-07" db="EMBL/GenBank/DDBJ databases">
        <authorList>
            <person name="Muzny D."/>
            <person name="Qin X."/>
            <person name="Buhay C."/>
            <person name="Dugan-Rocha S."/>
            <person name="Ding Y."/>
            <person name="Chen G."/>
            <person name="Hawes A."/>
            <person name="Holder M."/>
            <person name="Jhangiani S."/>
            <person name="Johnson A."/>
            <person name="Khan Z."/>
            <person name="Li Z."/>
            <person name="Liu W."/>
            <person name="Liu X."/>
            <person name="Perez L."/>
            <person name="Shen H."/>
            <person name="Wang Q."/>
            <person name="Watt J."/>
            <person name="Xi L."/>
            <person name="Xin Y."/>
            <person name="Zhou J."/>
            <person name="Deng J."/>
            <person name="Jiang H."/>
            <person name="Liu Y."/>
            <person name="Qu J."/>
            <person name="Song X.-Z."/>
            <person name="Zhang L."/>
            <person name="Villasana D."/>
            <person name="Johnson A."/>
            <person name="Liu J."/>
            <person name="Liyanage D."/>
            <person name="Lorensuhewa L."/>
            <person name="Robinson T."/>
            <person name="Song A."/>
            <person name="Song B.-B."/>
            <person name="Dinh H."/>
            <person name="Thornton R."/>
            <person name="Coyle M."/>
            <person name="Francisco L."/>
            <person name="Jackson L."/>
            <person name="Javaid M."/>
            <person name="Korchina V."/>
            <person name="Kovar C."/>
            <person name="Mata R."/>
            <person name="Mathew T."/>
            <person name="Ngo R."/>
            <person name="Nguyen L."/>
            <person name="Nguyen N."/>
            <person name="Okwuonu G."/>
            <person name="Ongeri F."/>
            <person name="Pham C."/>
            <person name="Simmons D."/>
            <person name="Wilczek-Boney K."/>
            <person name="Hale W."/>
            <person name="Jakkamsetti A."/>
            <person name="Pham P."/>
            <person name="Ruth R."/>
            <person name="San Lucas F."/>
            <person name="Warren J."/>
            <person name="Zhang J."/>
            <person name="Zhao Z."/>
            <person name="Zhou C."/>
            <person name="Zhu D."/>
            <person name="Lee S."/>
            <person name="Bess C."/>
            <person name="Blankenburg K."/>
            <person name="Forbes L."/>
            <person name="Fu Q."/>
            <person name="Gubbala S."/>
            <person name="Hirani K."/>
            <person name="Jayaseelan J.C."/>
            <person name="Lara F."/>
            <person name="Munidasa M."/>
            <person name="Palculict T."/>
            <person name="Patil S."/>
            <person name="Pu L.-L."/>
            <person name="Saada N."/>
            <person name="Tang L."/>
            <person name="Weissenberger G."/>
            <person name="Zhu Y."/>
            <person name="Hemphill L."/>
            <person name="Shang Y."/>
            <person name="Youmans B."/>
            <person name="Ayvaz T."/>
            <person name="Ross M."/>
            <person name="Santibanez J."/>
            <person name="Aqrawi P."/>
            <person name="Gross S."/>
            <person name="Joshi V."/>
            <person name="Fowler G."/>
            <person name="Nazareth L."/>
            <person name="Reid J."/>
            <person name="Worley K."/>
            <person name="Petrosino J."/>
            <person name="Highlander S."/>
            <person name="Gibbs R."/>
        </authorList>
    </citation>
    <scope>NUCLEOTIDE SEQUENCE [LARGE SCALE GENOMIC DNA]</scope>
    <source>
        <strain evidence="1">ATCC 33861</strain>
    </source>
</reference>
<keyword evidence="2" id="KW-1185">Reference proteome</keyword>
<organism evidence="1 2">
    <name type="scientific">Sphingobacterium spiritivorum ATCC 33861</name>
    <dbReference type="NCBI Taxonomy" id="525373"/>
    <lineage>
        <taxon>Bacteria</taxon>
        <taxon>Pseudomonadati</taxon>
        <taxon>Bacteroidota</taxon>
        <taxon>Sphingobacteriia</taxon>
        <taxon>Sphingobacteriales</taxon>
        <taxon>Sphingobacteriaceae</taxon>
        <taxon>Sphingobacterium</taxon>
    </lineage>
</organism>
<dbReference type="AlphaFoldDB" id="D7VQU1"/>